<keyword evidence="4 5" id="KW-0472">Membrane</keyword>
<feature type="transmembrane region" description="Helical" evidence="5">
    <location>
        <begin position="203"/>
        <end position="221"/>
    </location>
</feature>
<feature type="domain" description="G-protein coupled receptors family 1 profile" evidence="6">
    <location>
        <begin position="41"/>
        <end position="313"/>
    </location>
</feature>
<feature type="transmembrane region" description="Helical" evidence="5">
    <location>
        <begin position="20"/>
        <end position="48"/>
    </location>
</feature>
<dbReference type="PROSITE" id="PS50262">
    <property type="entry name" value="G_PROTEIN_RECEP_F1_2"/>
    <property type="match status" value="1"/>
</dbReference>
<proteinExistence type="predicted"/>
<comment type="subcellular location">
    <subcellularLocation>
        <location evidence="1">Membrane</location>
    </subcellularLocation>
</comment>
<dbReference type="OrthoDB" id="10294636at2759"/>
<feature type="transmembrane region" description="Helical" evidence="5">
    <location>
        <begin position="253"/>
        <end position="281"/>
    </location>
</feature>
<dbReference type="RefSeq" id="XP_013072060.2">
    <property type="nucleotide sequence ID" value="XM_013216606.2"/>
</dbReference>
<dbReference type="InterPro" id="IPR019427">
    <property type="entry name" value="7TM_GPCR_serpentine_rcpt_Srw"/>
</dbReference>
<dbReference type="AlphaFoldDB" id="A0A2C9KFA0"/>
<dbReference type="STRING" id="6526.A0A2C9KFA0"/>
<dbReference type="Gene3D" id="1.20.1070.10">
    <property type="entry name" value="Rhodopsin 7-helix transmembrane proteins"/>
    <property type="match status" value="1"/>
</dbReference>
<dbReference type="KEGG" id="bgt:106059073"/>
<dbReference type="Proteomes" id="UP000076420">
    <property type="component" value="Unassembled WGS sequence"/>
</dbReference>
<dbReference type="GO" id="GO:0008528">
    <property type="term" value="F:G protein-coupled peptide receptor activity"/>
    <property type="evidence" value="ECO:0007669"/>
    <property type="project" value="InterPro"/>
</dbReference>
<dbReference type="InterPro" id="IPR052954">
    <property type="entry name" value="GPCR-Ligand_Int"/>
</dbReference>
<evidence type="ECO:0000256" key="3">
    <source>
        <dbReference type="ARBA" id="ARBA00022989"/>
    </source>
</evidence>
<dbReference type="InterPro" id="IPR000276">
    <property type="entry name" value="GPCR_Rhodpsn"/>
</dbReference>
<accession>A0A2C9KFA0</accession>
<dbReference type="Pfam" id="PF10324">
    <property type="entry name" value="7TM_GPCR_Srw"/>
    <property type="match status" value="1"/>
</dbReference>
<feature type="transmembrane region" description="Helical" evidence="5">
    <location>
        <begin position="110"/>
        <end position="131"/>
    </location>
</feature>
<evidence type="ECO:0000256" key="4">
    <source>
        <dbReference type="ARBA" id="ARBA00023136"/>
    </source>
</evidence>
<dbReference type="InterPro" id="IPR017452">
    <property type="entry name" value="GPCR_Rhodpsn_7TM"/>
</dbReference>
<dbReference type="SUPFAM" id="SSF81321">
    <property type="entry name" value="Family A G protein-coupled receptor-like"/>
    <property type="match status" value="1"/>
</dbReference>
<evidence type="ECO:0000256" key="5">
    <source>
        <dbReference type="SAM" id="Phobius"/>
    </source>
</evidence>
<evidence type="ECO:0000313" key="8">
    <source>
        <dbReference type="Proteomes" id="UP000076420"/>
    </source>
</evidence>
<dbReference type="VEuPathDB" id="VectorBase:BGLB018611"/>
<feature type="transmembrane region" description="Helical" evidence="5">
    <location>
        <begin position="60"/>
        <end position="82"/>
    </location>
</feature>
<dbReference type="GO" id="GO:0016020">
    <property type="term" value="C:membrane"/>
    <property type="evidence" value="ECO:0007669"/>
    <property type="project" value="UniProtKB-SubCell"/>
</dbReference>
<protein>
    <recommendedName>
        <fullName evidence="6">G-protein coupled receptors family 1 profile domain-containing protein</fullName>
    </recommendedName>
</protein>
<dbReference type="VEuPathDB" id="VectorBase:BGLAX_035974"/>
<feature type="transmembrane region" description="Helical" evidence="5">
    <location>
        <begin position="293"/>
        <end position="314"/>
    </location>
</feature>
<dbReference type="PANTHER" id="PTHR46641:SF2">
    <property type="entry name" value="FMRFAMIDE RECEPTOR"/>
    <property type="match status" value="1"/>
</dbReference>
<keyword evidence="3 5" id="KW-1133">Transmembrane helix</keyword>
<gene>
    <name evidence="7" type="primary">106059073</name>
</gene>
<reference evidence="7" key="1">
    <citation type="submission" date="2020-05" db="UniProtKB">
        <authorList>
            <consortium name="EnsemblMetazoa"/>
        </authorList>
    </citation>
    <scope>IDENTIFICATION</scope>
    <source>
        <strain evidence="7">BB02</strain>
    </source>
</reference>
<keyword evidence="2 5" id="KW-0812">Transmembrane</keyword>
<evidence type="ECO:0000256" key="1">
    <source>
        <dbReference type="ARBA" id="ARBA00004370"/>
    </source>
</evidence>
<evidence type="ECO:0000313" key="7">
    <source>
        <dbReference type="EnsemblMetazoa" id="BGLB018611-PA"/>
    </source>
</evidence>
<dbReference type="EnsemblMetazoa" id="BGLB018611-RA">
    <property type="protein sequence ID" value="BGLB018611-PA"/>
    <property type="gene ID" value="BGLB018611"/>
</dbReference>
<dbReference type="SMART" id="SM01381">
    <property type="entry name" value="7TM_GPCR_Srsx"/>
    <property type="match status" value="1"/>
</dbReference>
<evidence type="ECO:0000259" key="6">
    <source>
        <dbReference type="PROSITE" id="PS50262"/>
    </source>
</evidence>
<feature type="transmembrane region" description="Helical" evidence="5">
    <location>
        <begin position="143"/>
        <end position="160"/>
    </location>
</feature>
<evidence type="ECO:0000256" key="2">
    <source>
        <dbReference type="ARBA" id="ARBA00022692"/>
    </source>
</evidence>
<name>A0A2C9KFA0_BIOGL</name>
<organism evidence="7 8">
    <name type="scientific">Biomphalaria glabrata</name>
    <name type="common">Bloodfluke planorb</name>
    <name type="synonym">Freshwater snail</name>
    <dbReference type="NCBI Taxonomy" id="6526"/>
    <lineage>
        <taxon>Eukaryota</taxon>
        <taxon>Metazoa</taxon>
        <taxon>Spiralia</taxon>
        <taxon>Lophotrochozoa</taxon>
        <taxon>Mollusca</taxon>
        <taxon>Gastropoda</taxon>
        <taxon>Heterobranchia</taxon>
        <taxon>Euthyneura</taxon>
        <taxon>Panpulmonata</taxon>
        <taxon>Hygrophila</taxon>
        <taxon>Lymnaeoidea</taxon>
        <taxon>Planorbidae</taxon>
        <taxon>Biomphalaria</taxon>
    </lineage>
</organism>
<dbReference type="PANTHER" id="PTHR46641">
    <property type="entry name" value="FMRFAMIDE RECEPTOR-RELATED"/>
    <property type="match status" value="1"/>
</dbReference>
<sequence length="333" mass="37105">MASSNTTSTAEAFLTEAGLICVYLVISLVLAQSLCVFGIFANVINILLFRKIGYKEGVNVTLTALAISDIGNLAYKWGLIILNNPILFTGDHKIFDVFVLTFVGYPSNTFIRVSTMITAFAALERCLCVMFPLKVKSMITPKVALVVNIFIFLFHSLYLFPRYYVIYVDWTHPPGRNESVLAVLYKSNKDSVIPIASFFTDMILPYSTFAVLAFSSTVILVKLKSMSKWRQSVSSSKDRKSSLSNKDKKSAKLFMTVSFMCILLLLPDSLLFTIAGAMGLPTPNGGYGEKVKLAANLLLVLHIINSSCTVFIYYKMSSKYRSEFKKMLSGCWK</sequence>